<keyword evidence="2" id="KW-1185">Reference proteome</keyword>
<accession>G2G425</accession>
<sequence>MEQSPAVANTLVVQDEMWELVKNLEHAAAVSGPACHGLKTADLLDTLFRPRRGLGTRPIHIPFSAQRASDPA</sequence>
<comment type="caution">
    <text evidence="1">The sequence shown here is derived from an EMBL/GenBank/DDBJ whole genome shotgun (WGS) entry which is preliminary data.</text>
</comment>
<evidence type="ECO:0000313" key="1">
    <source>
        <dbReference type="EMBL" id="EGX61921.1"/>
    </source>
</evidence>
<reference evidence="1 2" key="1">
    <citation type="submission" date="2011-08" db="EMBL/GenBank/DDBJ databases">
        <authorList>
            <person name="Lin Y."/>
            <person name="Hao X."/>
            <person name="Johnstone L."/>
            <person name="Miller S.J."/>
            <person name="Wei G."/>
            <person name="Rensing C."/>
        </authorList>
    </citation>
    <scope>NUCLEOTIDE SEQUENCE [LARGE SCALE GENOMIC DNA]</scope>
    <source>
        <strain evidence="1 2">K42</strain>
    </source>
</reference>
<dbReference type="EMBL" id="AGBF01000001">
    <property type="protein sequence ID" value="EGX61921.1"/>
    <property type="molecule type" value="Genomic_DNA"/>
</dbReference>
<dbReference type="OrthoDB" id="9872105at2"/>
<dbReference type="RefSeq" id="WP_007490726.1">
    <property type="nucleotide sequence ID" value="NZ_AGBF01000001.1"/>
</dbReference>
<organism evidence="1 2">
    <name type="scientific">Streptomyces zinciresistens K42</name>
    <dbReference type="NCBI Taxonomy" id="700597"/>
    <lineage>
        <taxon>Bacteria</taxon>
        <taxon>Bacillati</taxon>
        <taxon>Actinomycetota</taxon>
        <taxon>Actinomycetes</taxon>
        <taxon>Kitasatosporales</taxon>
        <taxon>Streptomycetaceae</taxon>
        <taxon>Streptomyces</taxon>
    </lineage>
</organism>
<protein>
    <submittedName>
        <fullName evidence="1">Uncharacterized protein</fullName>
    </submittedName>
</protein>
<name>G2G425_9ACTN</name>
<dbReference type="AlphaFoldDB" id="G2G425"/>
<proteinExistence type="predicted"/>
<evidence type="ECO:0000313" key="2">
    <source>
        <dbReference type="Proteomes" id="UP000004217"/>
    </source>
</evidence>
<dbReference type="Proteomes" id="UP000004217">
    <property type="component" value="Unassembled WGS sequence"/>
</dbReference>
<gene>
    <name evidence="1" type="ORF">SZN_01130</name>
</gene>